<dbReference type="InterPro" id="IPR025110">
    <property type="entry name" value="AMP-bd_C"/>
</dbReference>
<evidence type="ECO:0000256" key="1">
    <source>
        <dbReference type="ARBA" id="ARBA00006432"/>
    </source>
</evidence>
<dbReference type="GO" id="GO:0015645">
    <property type="term" value="F:fatty acid ligase activity"/>
    <property type="evidence" value="ECO:0007669"/>
    <property type="project" value="TreeGrafter"/>
</dbReference>
<dbReference type="Gene3D" id="3.40.50.12780">
    <property type="entry name" value="N-terminal domain of ligase-like"/>
    <property type="match status" value="1"/>
</dbReference>
<organism evidence="7 8">
    <name type="scientific">Natrinema salaciae</name>
    <dbReference type="NCBI Taxonomy" id="1186196"/>
    <lineage>
        <taxon>Archaea</taxon>
        <taxon>Methanobacteriati</taxon>
        <taxon>Methanobacteriota</taxon>
        <taxon>Stenosarchaea group</taxon>
        <taxon>Halobacteria</taxon>
        <taxon>Halobacteriales</taxon>
        <taxon>Natrialbaceae</taxon>
        <taxon>Natrinema</taxon>
    </lineage>
</organism>
<evidence type="ECO:0000256" key="2">
    <source>
        <dbReference type="ARBA" id="ARBA00022598"/>
    </source>
</evidence>
<dbReference type="Pfam" id="PF00501">
    <property type="entry name" value="AMP-binding"/>
    <property type="match status" value="1"/>
</dbReference>
<evidence type="ECO:0000256" key="3">
    <source>
        <dbReference type="ARBA" id="ARBA00022741"/>
    </source>
</evidence>
<gene>
    <name evidence="7" type="ORF">SAMN04489841_2728</name>
</gene>
<evidence type="ECO:0000259" key="5">
    <source>
        <dbReference type="Pfam" id="PF00501"/>
    </source>
</evidence>
<reference evidence="8" key="1">
    <citation type="submission" date="2016-10" db="EMBL/GenBank/DDBJ databases">
        <authorList>
            <person name="Varghese N."/>
            <person name="Submissions S."/>
        </authorList>
    </citation>
    <scope>NUCLEOTIDE SEQUENCE [LARGE SCALE GENOMIC DNA]</scope>
    <source>
        <strain evidence="8">DSM 25055</strain>
    </source>
</reference>
<dbReference type="PROSITE" id="PS00455">
    <property type="entry name" value="AMP_BINDING"/>
    <property type="match status" value="1"/>
</dbReference>
<evidence type="ECO:0000313" key="8">
    <source>
        <dbReference type="Proteomes" id="UP000199114"/>
    </source>
</evidence>
<dbReference type="Gene3D" id="3.30.300.30">
    <property type="match status" value="1"/>
</dbReference>
<protein>
    <submittedName>
        <fullName evidence="7">Acetyl-CoA synthetase</fullName>
    </submittedName>
</protein>
<accession>A0A1H9JXL4</accession>
<dbReference type="OrthoDB" id="193284at2157"/>
<proteinExistence type="inferred from homology"/>
<dbReference type="PANTHER" id="PTHR43605:SF10">
    <property type="entry name" value="ACYL-COA SYNTHETASE MEDIUM CHAIN FAMILY MEMBER 3"/>
    <property type="match status" value="1"/>
</dbReference>
<dbReference type="SUPFAM" id="SSF56801">
    <property type="entry name" value="Acetyl-CoA synthetase-like"/>
    <property type="match status" value="1"/>
</dbReference>
<dbReference type="InterPro" id="IPR000873">
    <property type="entry name" value="AMP-dep_synth/lig_dom"/>
</dbReference>
<feature type="domain" description="AMP-dependent synthetase/ligase" evidence="5">
    <location>
        <begin position="46"/>
        <end position="418"/>
    </location>
</feature>
<evidence type="ECO:0000313" key="7">
    <source>
        <dbReference type="EMBL" id="SEQ91686.1"/>
    </source>
</evidence>
<keyword evidence="2" id="KW-0436">Ligase</keyword>
<dbReference type="GO" id="GO:0004321">
    <property type="term" value="F:fatty-acyl-CoA synthase activity"/>
    <property type="evidence" value="ECO:0007669"/>
    <property type="project" value="TreeGrafter"/>
</dbReference>
<dbReference type="Proteomes" id="UP000199114">
    <property type="component" value="Unassembled WGS sequence"/>
</dbReference>
<dbReference type="InterPro" id="IPR020845">
    <property type="entry name" value="AMP-binding_CS"/>
</dbReference>
<keyword evidence="3" id="KW-0547">Nucleotide-binding</keyword>
<dbReference type="GO" id="GO:0006633">
    <property type="term" value="P:fatty acid biosynthetic process"/>
    <property type="evidence" value="ECO:0007669"/>
    <property type="project" value="TreeGrafter"/>
</dbReference>
<dbReference type="STRING" id="1186196.SAMN04489841_2728"/>
<dbReference type="InterPro" id="IPR045851">
    <property type="entry name" value="AMP-bd_C_sf"/>
</dbReference>
<sequence>MIDDTRLDAYHFYDDEWDSYEQLRAAFEWEVPDRFNMATYVCDRWATDKGRVALFADDGDGETTTYTFWQLRNITNRLANYLRAQGVEAGDRIGVNTPQRPAAVFAHVACWKLGAMSVPLSTLFGPDAVRYRLADCDAVAAVVDESNVETVREVRPDLPDLETVLTVGDVDQQADETDLWDAIEDYSREFDPVATDAEDDAILIYTSGTTGDPKGVRHAHRMLLGHLPLFLTTFGNMELQAGDVFWTPAEWAWIASLFDVVVPALFYGKPVVAYNGGQFDPEAAFELLERYGVTNFFAPPTALRMMMQLEETDGYDVGSVRTIAGGGESLGGTIADWAAATFGDAVVHEGYGQTEANMLVGECTALAASREGSMGLAGPGHEVEIVDPDTAEATVEPGDVGEIAVRYADDPVCFKEYWNEPEKTDRKVRNGWLLTEDLGTMDADGYVSFTGRKDDVIISAGYRIGPEEVEDSIAGHDAVADAAVIGVPDDERGEVPKAYVVLSSGQEPSDDARASIKQHVRDRLAKYEYPREIEFIDELPKTATGKVRRASLEES</sequence>
<evidence type="ECO:0000259" key="6">
    <source>
        <dbReference type="Pfam" id="PF13193"/>
    </source>
</evidence>
<feature type="domain" description="AMP-binding enzyme C-terminal" evidence="6">
    <location>
        <begin position="468"/>
        <end position="546"/>
    </location>
</feature>
<comment type="similarity">
    <text evidence="1">Belongs to the ATP-dependent AMP-binding enzyme family.</text>
</comment>
<dbReference type="InterPro" id="IPR051087">
    <property type="entry name" value="Mitochondrial_ACSM"/>
</dbReference>
<dbReference type="PANTHER" id="PTHR43605">
    <property type="entry name" value="ACYL-COENZYME A SYNTHETASE"/>
    <property type="match status" value="1"/>
</dbReference>
<evidence type="ECO:0000256" key="4">
    <source>
        <dbReference type="ARBA" id="ARBA00022840"/>
    </source>
</evidence>
<dbReference type="InterPro" id="IPR042099">
    <property type="entry name" value="ANL_N_sf"/>
</dbReference>
<dbReference type="AlphaFoldDB" id="A0A1H9JXL4"/>
<dbReference type="RefSeq" id="WP_090618251.1">
    <property type="nucleotide sequence ID" value="NZ_FOFD01000003.1"/>
</dbReference>
<name>A0A1H9JXL4_9EURY</name>
<dbReference type="GO" id="GO:0016405">
    <property type="term" value="F:CoA-ligase activity"/>
    <property type="evidence" value="ECO:0007669"/>
    <property type="project" value="UniProtKB-ARBA"/>
</dbReference>
<keyword evidence="4" id="KW-0067">ATP-binding</keyword>
<keyword evidence="8" id="KW-1185">Reference proteome</keyword>
<dbReference type="Pfam" id="PF13193">
    <property type="entry name" value="AMP-binding_C"/>
    <property type="match status" value="1"/>
</dbReference>
<dbReference type="GO" id="GO:0005524">
    <property type="term" value="F:ATP binding"/>
    <property type="evidence" value="ECO:0007669"/>
    <property type="project" value="UniProtKB-KW"/>
</dbReference>
<dbReference type="GO" id="GO:0006637">
    <property type="term" value="P:acyl-CoA metabolic process"/>
    <property type="evidence" value="ECO:0007669"/>
    <property type="project" value="TreeGrafter"/>
</dbReference>
<dbReference type="EMBL" id="FOFD01000003">
    <property type="protein sequence ID" value="SEQ91686.1"/>
    <property type="molecule type" value="Genomic_DNA"/>
</dbReference>